<evidence type="ECO:0000256" key="1">
    <source>
        <dbReference type="ARBA" id="ARBA00004370"/>
    </source>
</evidence>
<keyword evidence="9" id="KW-0411">Iron-sulfur</keyword>
<dbReference type="AlphaFoldDB" id="A0A947DGB4"/>
<keyword evidence="2 11" id="KW-0812">Transmembrane</keyword>
<dbReference type="RefSeq" id="WP_215609403.1">
    <property type="nucleotide sequence ID" value="NZ_JADOES010000024.1"/>
</dbReference>
<keyword evidence="6 11" id="KW-1133">Transmembrane helix</keyword>
<keyword evidence="8" id="KW-0408">Iron</keyword>
<feature type="transmembrane region" description="Helical" evidence="11">
    <location>
        <begin position="378"/>
        <end position="396"/>
    </location>
</feature>
<evidence type="ECO:0000256" key="7">
    <source>
        <dbReference type="ARBA" id="ARBA00023002"/>
    </source>
</evidence>
<gene>
    <name evidence="13" type="ORF">IXB50_12970</name>
</gene>
<keyword evidence="10 11" id="KW-0472">Membrane</keyword>
<reference evidence="13" key="1">
    <citation type="submission" date="2020-11" db="EMBL/GenBank/DDBJ databases">
        <authorList>
            <person name="Konstantinou D."/>
            <person name="Gkelis S."/>
            <person name="Popin R."/>
            <person name="Fewer D."/>
            <person name="Sivonen K."/>
        </authorList>
    </citation>
    <scope>NUCLEOTIDE SEQUENCE</scope>
    <source>
        <strain evidence="13">TAU-MAC 1115</strain>
    </source>
</reference>
<feature type="transmembrane region" description="Helical" evidence="11">
    <location>
        <begin position="402"/>
        <end position="426"/>
    </location>
</feature>
<feature type="domain" description="Rieske" evidence="12">
    <location>
        <begin position="12"/>
        <end position="121"/>
    </location>
</feature>
<reference evidence="13" key="2">
    <citation type="journal article" date="2021" name="Mar. Drugs">
        <title>Genome Reduction and Secondary Metabolism of the Marine Sponge-Associated Cyanobacterium Leptothoe.</title>
        <authorList>
            <person name="Konstantinou D."/>
            <person name="Popin R.V."/>
            <person name="Fewer D.P."/>
            <person name="Sivonen K."/>
            <person name="Gkelis S."/>
        </authorList>
    </citation>
    <scope>NUCLEOTIDE SEQUENCE</scope>
    <source>
        <strain evidence="13">TAU-MAC 1115</strain>
    </source>
</reference>
<keyword evidence="14" id="KW-1185">Reference proteome</keyword>
<evidence type="ECO:0000256" key="6">
    <source>
        <dbReference type="ARBA" id="ARBA00022989"/>
    </source>
</evidence>
<evidence type="ECO:0000259" key="12">
    <source>
        <dbReference type="PROSITE" id="PS51296"/>
    </source>
</evidence>
<dbReference type="GO" id="GO:0016020">
    <property type="term" value="C:membrane"/>
    <property type="evidence" value="ECO:0007669"/>
    <property type="project" value="UniProtKB-SubCell"/>
</dbReference>
<dbReference type="Pfam" id="PF00355">
    <property type="entry name" value="Rieske"/>
    <property type="match status" value="1"/>
</dbReference>
<keyword evidence="3" id="KW-0001">2Fe-2S</keyword>
<dbReference type="GO" id="GO:0010277">
    <property type="term" value="F:chlorophyllide a oxygenase activity"/>
    <property type="evidence" value="ECO:0007669"/>
    <property type="project" value="InterPro"/>
</dbReference>
<organism evidence="13 14">
    <name type="scientific">Leptothoe spongobia TAU-MAC 1115</name>
    <dbReference type="NCBI Taxonomy" id="1967444"/>
    <lineage>
        <taxon>Bacteria</taxon>
        <taxon>Bacillati</taxon>
        <taxon>Cyanobacteriota</taxon>
        <taxon>Cyanophyceae</taxon>
        <taxon>Nodosilineales</taxon>
        <taxon>Cymatolegaceae</taxon>
        <taxon>Leptothoe</taxon>
        <taxon>Leptothoe spongobia</taxon>
    </lineage>
</organism>
<evidence type="ECO:0000256" key="3">
    <source>
        <dbReference type="ARBA" id="ARBA00022714"/>
    </source>
</evidence>
<dbReference type="Pfam" id="PF08417">
    <property type="entry name" value="PaO"/>
    <property type="match status" value="1"/>
</dbReference>
<dbReference type="GO" id="GO:0046872">
    <property type="term" value="F:metal ion binding"/>
    <property type="evidence" value="ECO:0007669"/>
    <property type="project" value="UniProtKB-KW"/>
</dbReference>
<keyword evidence="4" id="KW-0479">Metal-binding</keyword>
<proteinExistence type="predicted"/>
<evidence type="ECO:0000256" key="10">
    <source>
        <dbReference type="ARBA" id="ARBA00023136"/>
    </source>
</evidence>
<evidence type="ECO:0000256" key="2">
    <source>
        <dbReference type="ARBA" id="ARBA00022692"/>
    </source>
</evidence>
<evidence type="ECO:0000313" key="14">
    <source>
        <dbReference type="Proteomes" id="UP000717364"/>
    </source>
</evidence>
<evidence type="ECO:0000313" key="13">
    <source>
        <dbReference type="EMBL" id="MBT9316336.1"/>
    </source>
</evidence>
<comment type="caution">
    <text evidence="13">The sequence shown here is derived from an EMBL/GenBank/DDBJ whole genome shotgun (WGS) entry which is preliminary data.</text>
</comment>
<dbReference type="Gene3D" id="2.102.10.10">
    <property type="entry name" value="Rieske [2Fe-2S] iron-sulphur domain"/>
    <property type="match status" value="1"/>
</dbReference>
<dbReference type="GO" id="GO:0051537">
    <property type="term" value="F:2 iron, 2 sulfur cluster binding"/>
    <property type="evidence" value="ECO:0007669"/>
    <property type="project" value="UniProtKB-KW"/>
</dbReference>
<evidence type="ECO:0000256" key="9">
    <source>
        <dbReference type="ARBA" id="ARBA00023014"/>
    </source>
</evidence>
<dbReference type="InterPro" id="IPR050584">
    <property type="entry name" value="Cholesterol_7-desaturase"/>
</dbReference>
<dbReference type="GO" id="GO:0016705">
    <property type="term" value="F:oxidoreductase activity, acting on paired donors, with incorporation or reduction of molecular oxygen"/>
    <property type="evidence" value="ECO:0007669"/>
    <property type="project" value="UniProtKB-ARBA"/>
</dbReference>
<keyword evidence="5" id="KW-0809">Transit peptide</keyword>
<dbReference type="Proteomes" id="UP000717364">
    <property type="component" value="Unassembled WGS sequence"/>
</dbReference>
<protein>
    <submittedName>
        <fullName evidence="13">Rieske 2Fe-2S domain-containing protein</fullName>
    </submittedName>
</protein>
<keyword evidence="7" id="KW-0560">Oxidoreductase</keyword>
<dbReference type="InterPro" id="IPR017941">
    <property type="entry name" value="Rieske_2Fe-2S"/>
</dbReference>
<comment type="subcellular location">
    <subcellularLocation>
        <location evidence="1">Membrane</location>
    </subcellularLocation>
</comment>
<evidence type="ECO:0000256" key="11">
    <source>
        <dbReference type="SAM" id="Phobius"/>
    </source>
</evidence>
<dbReference type="SUPFAM" id="SSF50022">
    <property type="entry name" value="ISP domain"/>
    <property type="match status" value="1"/>
</dbReference>
<dbReference type="GO" id="GO:0005737">
    <property type="term" value="C:cytoplasm"/>
    <property type="evidence" value="ECO:0007669"/>
    <property type="project" value="TreeGrafter"/>
</dbReference>
<evidence type="ECO:0000256" key="5">
    <source>
        <dbReference type="ARBA" id="ARBA00022946"/>
    </source>
</evidence>
<dbReference type="InterPro" id="IPR013626">
    <property type="entry name" value="PaO"/>
</dbReference>
<dbReference type="PROSITE" id="PS51296">
    <property type="entry name" value="RIESKE"/>
    <property type="match status" value="1"/>
</dbReference>
<dbReference type="EMBL" id="JADOES010000024">
    <property type="protein sequence ID" value="MBT9316336.1"/>
    <property type="molecule type" value="Genomic_DNA"/>
</dbReference>
<evidence type="ECO:0000256" key="8">
    <source>
        <dbReference type="ARBA" id="ARBA00023004"/>
    </source>
</evidence>
<evidence type="ECO:0000256" key="4">
    <source>
        <dbReference type="ARBA" id="ARBA00022723"/>
    </source>
</evidence>
<name>A0A947DGB4_9CYAN</name>
<dbReference type="SUPFAM" id="SSF55961">
    <property type="entry name" value="Bet v1-like"/>
    <property type="match status" value="1"/>
</dbReference>
<sequence length="441" mass="50242">MADPFNFFHHWYPVTPVADLRPDYPTAVTVLGVPIVIWKPRNSDTYRAFLDQCPHRLAPLSEGRVDEQSGHLMCSYHGWQFDSKGLCQALPQAEADFQPDQRSQLCATVLPSQTKNDLLWIWPDAASADIAHETPLPLSAQVDASKGFVWDSYVRDLEYDWQTLVENVVDPSHVSFAHHGVQGNRANAAPLPIKILHSTVERIEAQSKGRFKSHLTFEPPCRVEYELTFGDSGKQVGLVTYCIPTVPGKCRIVAQFPRNFALRLHQVVPRWWSHVTMRNAVLDGDMVLLQQQQQRLQRQLQIQDWKTAYKLPTSADRFVIEFRKWCDLYLQNQPFGEVPMPALAPAAAQNHRQMLDRYHQHTQHCQSCRSALKTIRRLQWGLLIFFVVSLTVVAVLPDSLRLWPGLLLMGLGLVGLGGAAGLRFVLEPKFLFVDYIHAERK</sequence>
<dbReference type="PANTHER" id="PTHR21266">
    <property type="entry name" value="IRON-SULFUR DOMAIN CONTAINING PROTEIN"/>
    <property type="match status" value="1"/>
</dbReference>
<dbReference type="Gene3D" id="3.90.380.10">
    <property type="entry name" value="Naphthalene 1,2-dioxygenase Alpha Subunit, Chain A, domain 1"/>
    <property type="match status" value="1"/>
</dbReference>
<dbReference type="PANTHER" id="PTHR21266:SF32">
    <property type="entry name" value="CHOLESTEROL 7-DESATURASE NVD"/>
    <property type="match status" value="1"/>
</dbReference>
<dbReference type="InterPro" id="IPR036922">
    <property type="entry name" value="Rieske_2Fe-2S_sf"/>
</dbReference>
<accession>A0A947DGB4</accession>